<keyword evidence="9" id="KW-1185">Reference proteome</keyword>
<feature type="compositionally biased region" description="Low complexity" evidence="7">
    <location>
        <begin position="93"/>
        <end position="104"/>
    </location>
</feature>
<dbReference type="InterPro" id="IPR036322">
    <property type="entry name" value="WD40_repeat_dom_sf"/>
</dbReference>
<name>A0AA88D634_FICCA</name>
<dbReference type="PANTHER" id="PTHR14773">
    <property type="entry name" value="WD REPEAT-CONTAINING PROTEIN 76"/>
    <property type="match status" value="1"/>
</dbReference>
<evidence type="ECO:0000256" key="3">
    <source>
        <dbReference type="ARBA" id="ARBA00022737"/>
    </source>
</evidence>
<dbReference type="SMART" id="SM00320">
    <property type="entry name" value="WD40"/>
    <property type="match status" value="6"/>
</dbReference>
<evidence type="ECO:0000256" key="7">
    <source>
        <dbReference type="SAM" id="MobiDB-lite"/>
    </source>
</evidence>
<dbReference type="InterPro" id="IPR015943">
    <property type="entry name" value="WD40/YVTN_repeat-like_dom_sf"/>
</dbReference>
<sequence length="599" mass="66425">MASSSSEITDYERKRLENIRRNDELMASLKLHSLATQLSTSTKRRRDETKSSKISSQKKPKSDQTPIVIRRSLRTRGMPPDSDGLPSDLVDLPPRSARSVSASPEKVLPRKLGPISMRDAYREDGSDRALIETLKRIGKKSEVHDSPRAKTAGGRDKKEEDCEVGGTFDLNSKSNSVNVGEKLSGDWVCKGENSSDSIKKEENEVQGLSPENIGEKFSGNGVCESANMSDSVKKEEDGVEGSFDLYSMSLNPENVARILSDRIMHARFFPCSSSRILAVGNKLGDVGFWNLNHQRDDEGAEDGIFTYHSHSGPVSGISIHEHCLSKVFTSCYDGYIRLMDAEKEVFDLVYSSEYSIFSISQRSNDAKCLYFGEASGLLNIWDERTGKCSSRRVLHVDRINSIDFSSDNPNVLATSSSDGNVCIWDLRSVDANKPKALKTITHKRSVHSAYFSPSGKCLASTSFDDTVGIHSGINFEKTTMIQHYNQTGRWISPFSVFGRERNMEGRRGVEAMFVRRERKVGGGSGRSLRAVWGWDDSYVFVGNMKRGVDVISPSQRRTIFTLQSPHVSAIPCRFDAHPYNVGMLAGATGGGQVYVWTLS</sequence>
<feature type="compositionally biased region" description="Basic and acidic residues" evidence="7">
    <location>
        <begin position="138"/>
        <end position="160"/>
    </location>
</feature>
<comment type="caution">
    <text evidence="8">The sequence shown here is derived from an EMBL/GenBank/DDBJ whole genome shotgun (WGS) entry which is preliminary data.</text>
</comment>
<dbReference type="Gene3D" id="2.130.10.10">
    <property type="entry name" value="YVTN repeat-like/Quinoprotein amine dehydrogenase"/>
    <property type="match status" value="1"/>
</dbReference>
<evidence type="ECO:0000256" key="2">
    <source>
        <dbReference type="ARBA" id="ARBA00022574"/>
    </source>
</evidence>
<dbReference type="PANTHER" id="PTHR14773:SF0">
    <property type="entry name" value="WD REPEAT-CONTAINING PROTEIN 76"/>
    <property type="match status" value="1"/>
</dbReference>
<comment type="similarity">
    <text evidence="1">Belongs to the WD repeat DDB2/WDR76 family.</text>
</comment>
<dbReference type="GO" id="GO:0006974">
    <property type="term" value="P:DNA damage response"/>
    <property type="evidence" value="ECO:0007669"/>
    <property type="project" value="UniProtKB-KW"/>
</dbReference>
<dbReference type="InterPro" id="IPR019775">
    <property type="entry name" value="WD40_repeat_CS"/>
</dbReference>
<gene>
    <name evidence="8" type="ORF">TIFTF001_016343</name>
</gene>
<evidence type="ECO:0000313" key="9">
    <source>
        <dbReference type="Proteomes" id="UP001187192"/>
    </source>
</evidence>
<dbReference type="EMBL" id="BTGU01000025">
    <property type="protein sequence ID" value="GMN47168.1"/>
    <property type="molecule type" value="Genomic_DNA"/>
</dbReference>
<keyword evidence="2 6" id="KW-0853">WD repeat</keyword>
<dbReference type="PROSITE" id="PS00678">
    <property type="entry name" value="WD_REPEATS_1"/>
    <property type="match status" value="1"/>
</dbReference>
<evidence type="ECO:0000256" key="6">
    <source>
        <dbReference type="PROSITE-ProRule" id="PRU00221"/>
    </source>
</evidence>
<dbReference type="InterPro" id="IPR050853">
    <property type="entry name" value="WD_repeat_DNA-damage-binding"/>
</dbReference>
<protein>
    <recommendedName>
        <fullName evidence="10">WD repeat-containing protein 76</fullName>
    </recommendedName>
</protein>
<dbReference type="PROSITE" id="PS50082">
    <property type="entry name" value="WD_REPEATS_2"/>
    <property type="match status" value="1"/>
</dbReference>
<dbReference type="GO" id="GO:0005634">
    <property type="term" value="C:nucleus"/>
    <property type="evidence" value="ECO:0007669"/>
    <property type="project" value="TreeGrafter"/>
</dbReference>
<evidence type="ECO:0000313" key="8">
    <source>
        <dbReference type="EMBL" id="GMN47168.1"/>
    </source>
</evidence>
<evidence type="ECO:0000256" key="5">
    <source>
        <dbReference type="ARBA" id="ARBA00023125"/>
    </source>
</evidence>
<reference evidence="8" key="1">
    <citation type="submission" date="2023-07" db="EMBL/GenBank/DDBJ databases">
        <title>draft genome sequence of fig (Ficus carica).</title>
        <authorList>
            <person name="Takahashi T."/>
            <person name="Nishimura K."/>
        </authorList>
    </citation>
    <scope>NUCLEOTIDE SEQUENCE</scope>
</reference>
<dbReference type="GO" id="GO:0003677">
    <property type="term" value="F:DNA binding"/>
    <property type="evidence" value="ECO:0007669"/>
    <property type="project" value="UniProtKB-KW"/>
</dbReference>
<feature type="region of interest" description="Disordered" evidence="7">
    <location>
        <begin position="138"/>
        <end position="161"/>
    </location>
</feature>
<accession>A0AA88D634</accession>
<evidence type="ECO:0000256" key="4">
    <source>
        <dbReference type="ARBA" id="ARBA00022763"/>
    </source>
</evidence>
<feature type="region of interest" description="Disordered" evidence="7">
    <location>
        <begin position="28"/>
        <end position="106"/>
    </location>
</feature>
<keyword evidence="4" id="KW-0227">DNA damage</keyword>
<dbReference type="Pfam" id="PF00400">
    <property type="entry name" value="WD40"/>
    <property type="match status" value="2"/>
</dbReference>
<dbReference type="SUPFAM" id="SSF50978">
    <property type="entry name" value="WD40 repeat-like"/>
    <property type="match status" value="1"/>
</dbReference>
<evidence type="ECO:0000256" key="1">
    <source>
        <dbReference type="ARBA" id="ARBA00005434"/>
    </source>
</evidence>
<dbReference type="PROSITE" id="PS50294">
    <property type="entry name" value="WD_REPEATS_REGION"/>
    <property type="match status" value="1"/>
</dbReference>
<organism evidence="8 9">
    <name type="scientific">Ficus carica</name>
    <name type="common">Common fig</name>
    <dbReference type="NCBI Taxonomy" id="3494"/>
    <lineage>
        <taxon>Eukaryota</taxon>
        <taxon>Viridiplantae</taxon>
        <taxon>Streptophyta</taxon>
        <taxon>Embryophyta</taxon>
        <taxon>Tracheophyta</taxon>
        <taxon>Spermatophyta</taxon>
        <taxon>Magnoliopsida</taxon>
        <taxon>eudicotyledons</taxon>
        <taxon>Gunneridae</taxon>
        <taxon>Pentapetalae</taxon>
        <taxon>rosids</taxon>
        <taxon>fabids</taxon>
        <taxon>Rosales</taxon>
        <taxon>Moraceae</taxon>
        <taxon>Ficeae</taxon>
        <taxon>Ficus</taxon>
    </lineage>
</organism>
<dbReference type="GO" id="GO:2000001">
    <property type="term" value="P:regulation of DNA damage checkpoint"/>
    <property type="evidence" value="ECO:0007669"/>
    <property type="project" value="TreeGrafter"/>
</dbReference>
<evidence type="ECO:0008006" key="10">
    <source>
        <dbReference type="Google" id="ProtNLM"/>
    </source>
</evidence>
<dbReference type="AlphaFoldDB" id="A0AA88D634"/>
<dbReference type="Proteomes" id="UP001187192">
    <property type="component" value="Unassembled WGS sequence"/>
</dbReference>
<dbReference type="InterPro" id="IPR001680">
    <property type="entry name" value="WD40_rpt"/>
</dbReference>
<keyword evidence="3" id="KW-0677">Repeat</keyword>
<keyword evidence="5" id="KW-0238">DNA-binding</keyword>
<proteinExistence type="inferred from homology"/>
<feature type="repeat" description="WD" evidence="6">
    <location>
        <begin position="392"/>
        <end position="428"/>
    </location>
</feature>